<dbReference type="Proteomes" id="UP000093000">
    <property type="component" value="Unassembled WGS sequence"/>
</dbReference>
<dbReference type="AlphaFoldDB" id="A0A1C7NLX1"/>
<name>A0A1C7NLX1_9FUNG</name>
<organism evidence="2 3">
    <name type="scientific">Choanephora cucurbitarum</name>
    <dbReference type="NCBI Taxonomy" id="101091"/>
    <lineage>
        <taxon>Eukaryota</taxon>
        <taxon>Fungi</taxon>
        <taxon>Fungi incertae sedis</taxon>
        <taxon>Mucoromycota</taxon>
        <taxon>Mucoromycotina</taxon>
        <taxon>Mucoromycetes</taxon>
        <taxon>Mucorales</taxon>
        <taxon>Mucorineae</taxon>
        <taxon>Choanephoraceae</taxon>
        <taxon>Choanephoroideae</taxon>
        <taxon>Choanephora</taxon>
    </lineage>
</organism>
<comment type="caution">
    <text evidence="2">The sequence shown here is derived from an EMBL/GenBank/DDBJ whole genome shotgun (WGS) entry which is preliminary data.</text>
</comment>
<gene>
    <name evidence="2" type="ORF">A0J61_01855</name>
</gene>
<accession>A0A1C7NLX1</accession>
<sequence>MAGVVFLHAMRSETDYMQANAFSEKKRHIEAKLQLKSDILELEMEKLKHEQELLRVQEKLLVESKKIIALLEQMLVAQEAES</sequence>
<keyword evidence="1" id="KW-0175">Coiled coil</keyword>
<dbReference type="OrthoDB" id="10597053at2759"/>
<evidence type="ECO:0000313" key="2">
    <source>
        <dbReference type="EMBL" id="OBZ90087.1"/>
    </source>
</evidence>
<protein>
    <submittedName>
        <fullName evidence="2">Uncharacterized protein</fullName>
    </submittedName>
</protein>
<reference evidence="2 3" key="1">
    <citation type="submission" date="2016-03" db="EMBL/GenBank/DDBJ databases">
        <title>Choanephora cucurbitarum.</title>
        <authorList>
            <person name="Min B."/>
            <person name="Park H."/>
            <person name="Park J.-H."/>
            <person name="Shin H.-D."/>
            <person name="Choi I.-G."/>
        </authorList>
    </citation>
    <scope>NUCLEOTIDE SEQUENCE [LARGE SCALE GENOMIC DNA]</scope>
    <source>
        <strain evidence="2 3">KUS-F28377</strain>
    </source>
</reference>
<dbReference type="InParanoid" id="A0A1C7NLX1"/>
<evidence type="ECO:0000313" key="3">
    <source>
        <dbReference type="Proteomes" id="UP000093000"/>
    </source>
</evidence>
<evidence type="ECO:0000256" key="1">
    <source>
        <dbReference type="SAM" id="Coils"/>
    </source>
</evidence>
<feature type="coiled-coil region" evidence="1">
    <location>
        <begin position="30"/>
        <end position="59"/>
    </location>
</feature>
<proteinExistence type="predicted"/>
<dbReference type="EMBL" id="LUGH01000064">
    <property type="protein sequence ID" value="OBZ90087.1"/>
    <property type="molecule type" value="Genomic_DNA"/>
</dbReference>
<keyword evidence="3" id="KW-1185">Reference proteome</keyword>